<evidence type="ECO:0000313" key="2">
    <source>
        <dbReference type="EMBL" id="KOB67308.1"/>
    </source>
</evidence>
<proteinExistence type="predicted"/>
<dbReference type="EMBL" id="JTDY01005158">
    <property type="protein sequence ID" value="KOB67308.1"/>
    <property type="molecule type" value="Genomic_DNA"/>
</dbReference>
<reference evidence="2 3" key="1">
    <citation type="journal article" date="2015" name="Genome Biol. Evol.">
        <title>The genome of winter moth (Operophtera brumata) provides a genomic perspective on sexual dimorphism and phenology.</title>
        <authorList>
            <person name="Derks M.F."/>
            <person name="Smit S."/>
            <person name="Salis L."/>
            <person name="Schijlen E."/>
            <person name="Bossers A."/>
            <person name="Mateman C."/>
            <person name="Pijl A.S."/>
            <person name="de Ridder D."/>
            <person name="Groenen M.A."/>
            <person name="Visser M.E."/>
            <person name="Megens H.J."/>
        </authorList>
    </citation>
    <scope>NUCLEOTIDE SEQUENCE [LARGE SCALE GENOMIC DNA]</scope>
    <source>
        <strain evidence="2">WM2013NL</strain>
        <tissue evidence="2">Head and thorax</tissue>
    </source>
</reference>
<comment type="caution">
    <text evidence="2">The sequence shown here is derived from an EMBL/GenBank/DDBJ whole genome shotgun (WGS) entry which is preliminary data.</text>
</comment>
<sequence length="89" mass="10086">MPGMPQLRPYNAPLQPFPYGGMYYPPGVPAYNPYYPQQYQQAQGSFSRAGRSTRDAPPRDPGMEALEEMEVYLYDYLSGGGAFDFDLYI</sequence>
<gene>
    <name evidence="2" type="ORF">OBRU01_20087</name>
</gene>
<evidence type="ECO:0000313" key="3">
    <source>
        <dbReference type="Proteomes" id="UP000037510"/>
    </source>
</evidence>
<organism evidence="2 3">
    <name type="scientific">Operophtera brumata</name>
    <name type="common">Winter moth</name>
    <name type="synonym">Phalaena brumata</name>
    <dbReference type="NCBI Taxonomy" id="104452"/>
    <lineage>
        <taxon>Eukaryota</taxon>
        <taxon>Metazoa</taxon>
        <taxon>Ecdysozoa</taxon>
        <taxon>Arthropoda</taxon>
        <taxon>Hexapoda</taxon>
        <taxon>Insecta</taxon>
        <taxon>Pterygota</taxon>
        <taxon>Neoptera</taxon>
        <taxon>Endopterygota</taxon>
        <taxon>Lepidoptera</taxon>
        <taxon>Glossata</taxon>
        <taxon>Ditrysia</taxon>
        <taxon>Geometroidea</taxon>
        <taxon>Geometridae</taxon>
        <taxon>Larentiinae</taxon>
        <taxon>Operophtera</taxon>
    </lineage>
</organism>
<feature type="region of interest" description="Disordered" evidence="1">
    <location>
        <begin position="42"/>
        <end position="62"/>
    </location>
</feature>
<feature type="compositionally biased region" description="Basic and acidic residues" evidence="1">
    <location>
        <begin position="52"/>
        <end position="62"/>
    </location>
</feature>
<protein>
    <submittedName>
        <fullName evidence="2">Uncharacterized protein</fullName>
    </submittedName>
</protein>
<dbReference type="AlphaFoldDB" id="A0A0L7KVP5"/>
<name>A0A0L7KVP5_OPEBR</name>
<dbReference type="Proteomes" id="UP000037510">
    <property type="component" value="Unassembled WGS sequence"/>
</dbReference>
<evidence type="ECO:0000256" key="1">
    <source>
        <dbReference type="SAM" id="MobiDB-lite"/>
    </source>
</evidence>
<keyword evidence="3" id="KW-1185">Reference proteome</keyword>
<accession>A0A0L7KVP5</accession>